<name>A0A3N4LZE8_9PEZI</name>
<dbReference type="Proteomes" id="UP000267821">
    <property type="component" value="Unassembled WGS sequence"/>
</dbReference>
<dbReference type="EMBL" id="ML121532">
    <property type="protein sequence ID" value="RPB27048.1"/>
    <property type="molecule type" value="Genomic_DNA"/>
</dbReference>
<evidence type="ECO:0000313" key="2">
    <source>
        <dbReference type="Proteomes" id="UP000267821"/>
    </source>
</evidence>
<dbReference type="InParanoid" id="A0A3N4LZE8"/>
<keyword evidence="2" id="KW-1185">Reference proteome</keyword>
<gene>
    <name evidence="1" type="ORF">L211DRAFT_846600</name>
</gene>
<dbReference type="AlphaFoldDB" id="A0A3N4LZE8"/>
<proteinExistence type="predicted"/>
<protein>
    <submittedName>
        <fullName evidence="1">Uncharacterized protein</fullName>
    </submittedName>
</protein>
<organism evidence="1 2">
    <name type="scientific">Terfezia boudieri ATCC MYA-4762</name>
    <dbReference type="NCBI Taxonomy" id="1051890"/>
    <lineage>
        <taxon>Eukaryota</taxon>
        <taxon>Fungi</taxon>
        <taxon>Dikarya</taxon>
        <taxon>Ascomycota</taxon>
        <taxon>Pezizomycotina</taxon>
        <taxon>Pezizomycetes</taxon>
        <taxon>Pezizales</taxon>
        <taxon>Pezizaceae</taxon>
        <taxon>Terfezia</taxon>
    </lineage>
</organism>
<accession>A0A3N4LZE8</accession>
<evidence type="ECO:0000313" key="1">
    <source>
        <dbReference type="EMBL" id="RPB27048.1"/>
    </source>
</evidence>
<sequence>MATATPVVDQYKKIAEALHKSTGMVIALENLVPRVTKLMHELKEIYNTGSTELKMFKALSETHDSHGASMIEALETTLWALNTDIVDYSERLKSVLHSIENDLISRTGVQ</sequence>
<reference evidence="1 2" key="1">
    <citation type="journal article" date="2018" name="Nat. Ecol. Evol.">
        <title>Pezizomycetes genomes reveal the molecular basis of ectomycorrhizal truffle lifestyle.</title>
        <authorList>
            <person name="Murat C."/>
            <person name="Payen T."/>
            <person name="Noel B."/>
            <person name="Kuo A."/>
            <person name="Morin E."/>
            <person name="Chen J."/>
            <person name="Kohler A."/>
            <person name="Krizsan K."/>
            <person name="Balestrini R."/>
            <person name="Da Silva C."/>
            <person name="Montanini B."/>
            <person name="Hainaut M."/>
            <person name="Levati E."/>
            <person name="Barry K.W."/>
            <person name="Belfiori B."/>
            <person name="Cichocki N."/>
            <person name="Clum A."/>
            <person name="Dockter R.B."/>
            <person name="Fauchery L."/>
            <person name="Guy J."/>
            <person name="Iotti M."/>
            <person name="Le Tacon F."/>
            <person name="Lindquist E.A."/>
            <person name="Lipzen A."/>
            <person name="Malagnac F."/>
            <person name="Mello A."/>
            <person name="Molinier V."/>
            <person name="Miyauchi S."/>
            <person name="Poulain J."/>
            <person name="Riccioni C."/>
            <person name="Rubini A."/>
            <person name="Sitrit Y."/>
            <person name="Splivallo R."/>
            <person name="Traeger S."/>
            <person name="Wang M."/>
            <person name="Zifcakova L."/>
            <person name="Wipf D."/>
            <person name="Zambonelli A."/>
            <person name="Paolocci F."/>
            <person name="Nowrousian M."/>
            <person name="Ottonello S."/>
            <person name="Baldrian P."/>
            <person name="Spatafora J.W."/>
            <person name="Henrissat B."/>
            <person name="Nagy L.G."/>
            <person name="Aury J.M."/>
            <person name="Wincker P."/>
            <person name="Grigoriev I.V."/>
            <person name="Bonfante P."/>
            <person name="Martin F.M."/>
        </authorList>
    </citation>
    <scope>NUCLEOTIDE SEQUENCE [LARGE SCALE GENOMIC DNA]</scope>
    <source>
        <strain evidence="1 2">ATCC MYA-4762</strain>
    </source>
</reference>